<dbReference type="PANTHER" id="PTHR37816:SF2">
    <property type="entry name" value="DNA TOPOLOGY MODULATION PROTEIN FLAR-RELATED PROTEIN"/>
    <property type="match status" value="1"/>
</dbReference>
<reference evidence="1 2" key="1">
    <citation type="submission" date="2020-10" db="EMBL/GenBank/DDBJ databases">
        <title>High quality whole genome sequence of Pseudomonas poae PMA22.</title>
        <authorList>
            <person name="Hernandez J.G."/>
            <person name="Rodriguez P."/>
            <person name="Cuevas C."/>
            <person name="de la Calle F."/>
            <person name="Galan B."/>
            <person name="Garcia J.L."/>
        </authorList>
    </citation>
    <scope>NUCLEOTIDE SEQUENCE [LARGE SCALE GENOMIC DNA]</scope>
    <source>
        <strain evidence="1 2">PMA22</strain>
    </source>
</reference>
<dbReference type="SUPFAM" id="SSF52540">
    <property type="entry name" value="P-loop containing nucleoside triphosphate hydrolases"/>
    <property type="match status" value="1"/>
</dbReference>
<dbReference type="RefSeq" id="WP_197628156.1">
    <property type="nucleotide sequence ID" value="NZ_CP063073.1"/>
</dbReference>
<organism evidence="1 2">
    <name type="scientific">Pseudomonas poae</name>
    <dbReference type="NCBI Taxonomy" id="200451"/>
    <lineage>
        <taxon>Bacteria</taxon>
        <taxon>Pseudomonadati</taxon>
        <taxon>Pseudomonadota</taxon>
        <taxon>Gammaproteobacteria</taxon>
        <taxon>Pseudomonadales</taxon>
        <taxon>Pseudomonadaceae</taxon>
        <taxon>Pseudomonas</taxon>
    </lineage>
</organism>
<dbReference type="InterPro" id="IPR027417">
    <property type="entry name" value="P-loop_NTPase"/>
</dbReference>
<gene>
    <name evidence="1" type="ORF">IMF22_09835</name>
</gene>
<dbReference type="AlphaFoldDB" id="A0A7M1KLN4"/>
<dbReference type="Proteomes" id="UP000594923">
    <property type="component" value="Chromosome"/>
</dbReference>
<dbReference type="EMBL" id="CP063073">
    <property type="protein sequence ID" value="QOQ77306.1"/>
    <property type="molecule type" value="Genomic_DNA"/>
</dbReference>
<evidence type="ECO:0000313" key="1">
    <source>
        <dbReference type="EMBL" id="QOQ77306.1"/>
    </source>
</evidence>
<name>A0A7M1KLN4_9PSED</name>
<dbReference type="PANTHER" id="PTHR37816">
    <property type="entry name" value="YALI0E33011P"/>
    <property type="match status" value="1"/>
</dbReference>
<protein>
    <recommendedName>
        <fullName evidence="3">AAA family ATPase</fullName>
    </recommendedName>
</protein>
<sequence length="177" mass="20151">MKNTKIEMDNALERIHIIGGPGSGKSELATRLSALIQAPVVRLDEIAYNDAALGAFSSPTDRDLRLRRVDEYSQQSRWIAEGVYFSWLGKSFREAQHIIVLQTPVHLRAHNIQQRLKTLPDTATKRTHLEHLLRKNDEYDELFESRVSGFLSPFEVKIRVFSGPGKACKHFKRLLAG</sequence>
<dbReference type="Gene3D" id="3.40.50.300">
    <property type="entry name" value="P-loop containing nucleotide triphosphate hydrolases"/>
    <property type="match status" value="1"/>
</dbReference>
<evidence type="ECO:0000313" key="2">
    <source>
        <dbReference type="Proteomes" id="UP000594923"/>
    </source>
</evidence>
<proteinExistence type="predicted"/>
<accession>A0A7M1KLN4</accession>
<dbReference type="InterPro" id="IPR052922">
    <property type="entry name" value="Cytidylate_Kinase-2"/>
</dbReference>
<evidence type="ECO:0008006" key="3">
    <source>
        <dbReference type="Google" id="ProtNLM"/>
    </source>
</evidence>